<protein>
    <submittedName>
        <fullName evidence="2">Uncharacterized protein</fullName>
    </submittedName>
</protein>
<organism evidence="2 3">
    <name type="scientific">Oedothorax gibbosus</name>
    <dbReference type="NCBI Taxonomy" id="931172"/>
    <lineage>
        <taxon>Eukaryota</taxon>
        <taxon>Metazoa</taxon>
        <taxon>Ecdysozoa</taxon>
        <taxon>Arthropoda</taxon>
        <taxon>Chelicerata</taxon>
        <taxon>Arachnida</taxon>
        <taxon>Araneae</taxon>
        <taxon>Araneomorphae</taxon>
        <taxon>Entelegynae</taxon>
        <taxon>Araneoidea</taxon>
        <taxon>Linyphiidae</taxon>
        <taxon>Erigoninae</taxon>
        <taxon>Oedothorax</taxon>
    </lineage>
</organism>
<dbReference type="EMBL" id="JAFNEN010000023">
    <property type="protein sequence ID" value="KAG8199910.1"/>
    <property type="molecule type" value="Genomic_DNA"/>
</dbReference>
<evidence type="ECO:0000256" key="1">
    <source>
        <dbReference type="SAM" id="MobiDB-lite"/>
    </source>
</evidence>
<proteinExistence type="predicted"/>
<keyword evidence="3" id="KW-1185">Reference proteome</keyword>
<sequence length="330" mass="34256">MTTGLVGAKLGIGTKLLYYLGFFGRRSKSIPKKPVPVAKVPGKLQPVPLPYAMAGAGGFPQMGGGGIGGPFGGGFQQMGGFGGGFQQMGGGGFQGGPFGGINPGQMFAALRAQGYDANTAMQLLNYGNGGNFGMGGGFENNGGNFPTQMPGGFENNGGNFPPQMPGEFEDVANFPLQIPGGGQFPQFNPVPGQGLPDDIGSFGDQQGENLPIQPPENGQEPESDDIESFFTFLRDMDENTCISRLICDIGANPSFLGEFSENIHGIVGSLDVQPTSGAYPYIEIMETGSKEGGCNNRFPECSDTAYEVVKNVAPSVGVPQNLNAAAVNKL</sequence>
<accession>A0AAV6VUY9</accession>
<name>A0AAV6VUY9_9ARAC</name>
<comment type="caution">
    <text evidence="2">The sequence shown here is derived from an EMBL/GenBank/DDBJ whole genome shotgun (WGS) entry which is preliminary data.</text>
</comment>
<dbReference type="Proteomes" id="UP000827092">
    <property type="component" value="Unassembled WGS sequence"/>
</dbReference>
<evidence type="ECO:0000313" key="3">
    <source>
        <dbReference type="Proteomes" id="UP000827092"/>
    </source>
</evidence>
<feature type="region of interest" description="Disordered" evidence="1">
    <location>
        <begin position="193"/>
        <end position="223"/>
    </location>
</feature>
<reference evidence="2 3" key="1">
    <citation type="journal article" date="2022" name="Nat. Ecol. Evol.">
        <title>A masculinizing supergene underlies an exaggerated male reproductive morph in a spider.</title>
        <authorList>
            <person name="Hendrickx F."/>
            <person name="De Corte Z."/>
            <person name="Sonet G."/>
            <person name="Van Belleghem S.M."/>
            <person name="Kostlbacher S."/>
            <person name="Vangestel C."/>
        </authorList>
    </citation>
    <scope>NUCLEOTIDE SEQUENCE [LARGE SCALE GENOMIC DNA]</scope>
    <source>
        <strain evidence="2">W744_W776</strain>
    </source>
</reference>
<gene>
    <name evidence="2" type="ORF">JTE90_015896</name>
</gene>
<dbReference type="AlphaFoldDB" id="A0AAV6VUY9"/>
<evidence type="ECO:0000313" key="2">
    <source>
        <dbReference type="EMBL" id="KAG8199910.1"/>
    </source>
</evidence>